<dbReference type="Proteomes" id="UP001249851">
    <property type="component" value="Unassembled WGS sequence"/>
</dbReference>
<dbReference type="InterPro" id="IPR040079">
    <property type="entry name" value="Glutathione_S-Trfase"/>
</dbReference>
<dbReference type="SUPFAM" id="SSF52833">
    <property type="entry name" value="Thioredoxin-like"/>
    <property type="match status" value="1"/>
</dbReference>
<evidence type="ECO:0000313" key="6">
    <source>
        <dbReference type="Proteomes" id="UP001249851"/>
    </source>
</evidence>
<protein>
    <submittedName>
        <fullName evidence="5">Failed axon connections-like protein</fullName>
    </submittedName>
</protein>
<evidence type="ECO:0000259" key="3">
    <source>
        <dbReference type="Pfam" id="PF17171"/>
    </source>
</evidence>
<dbReference type="InterPro" id="IPR036249">
    <property type="entry name" value="Thioredoxin-like_sf"/>
</dbReference>
<dbReference type="SFLD" id="SFLDG01180">
    <property type="entry name" value="SUF1"/>
    <property type="match status" value="1"/>
</dbReference>
<comment type="similarity">
    <text evidence="1">Belongs to the FAX family.</text>
</comment>
<name>A0AAD9QF92_ACRCE</name>
<keyword evidence="6" id="KW-1185">Reference proteome</keyword>
<evidence type="ECO:0000313" key="5">
    <source>
        <dbReference type="EMBL" id="KAK2560219.1"/>
    </source>
</evidence>
<reference evidence="5" key="2">
    <citation type="journal article" date="2023" name="Science">
        <title>Genomic signatures of disease resistance in endangered staghorn corals.</title>
        <authorList>
            <person name="Vollmer S.V."/>
            <person name="Selwyn J.D."/>
            <person name="Despard B.A."/>
            <person name="Roesel C.L."/>
        </authorList>
    </citation>
    <scope>NUCLEOTIDE SEQUENCE</scope>
    <source>
        <strain evidence="5">K2</strain>
    </source>
</reference>
<evidence type="ECO:0000256" key="1">
    <source>
        <dbReference type="ARBA" id="ARBA00006475"/>
    </source>
</evidence>
<dbReference type="SFLD" id="SFLDS00019">
    <property type="entry name" value="Glutathione_Transferase_(cytos"/>
    <property type="match status" value="1"/>
</dbReference>
<dbReference type="PANTHER" id="PTHR12289:SF41">
    <property type="entry name" value="FAILED AXON CONNECTIONS-RELATED"/>
    <property type="match status" value="1"/>
</dbReference>
<dbReference type="InterPro" id="IPR050931">
    <property type="entry name" value="Mito_Protein_Transport_Metaxin"/>
</dbReference>
<dbReference type="AlphaFoldDB" id="A0AAD9QF92"/>
<dbReference type="GO" id="GO:0005737">
    <property type="term" value="C:cytoplasm"/>
    <property type="evidence" value="ECO:0007669"/>
    <property type="project" value="TreeGrafter"/>
</dbReference>
<dbReference type="InterPro" id="IPR026928">
    <property type="entry name" value="FAX/IsoI-like"/>
</dbReference>
<dbReference type="CDD" id="cd03193">
    <property type="entry name" value="GST_C_Metaxin"/>
    <property type="match status" value="1"/>
</dbReference>
<dbReference type="SFLD" id="SFLDG01200">
    <property type="entry name" value="SUF1.1"/>
    <property type="match status" value="1"/>
</dbReference>
<dbReference type="Gene3D" id="1.20.1050.10">
    <property type="match status" value="1"/>
</dbReference>
<dbReference type="PANTHER" id="PTHR12289">
    <property type="entry name" value="METAXIN RELATED"/>
    <property type="match status" value="1"/>
</dbReference>
<dbReference type="Pfam" id="PF17171">
    <property type="entry name" value="GST_C_6"/>
    <property type="match status" value="1"/>
</dbReference>
<sequence>MEILAVIPVAAVSFVIICFLVLQYQAKKEKKSFNPGKVIIHQFSPSDLAPSGSPPCFKLETFLRMTRIPYENSYGMKFSKKGKMPWIEFNGLAIADSNFCIRFLMKEFHVDVDSHLSATERATGHSIRTMLEESTYWTLVHYRWFSGYALVMREKLFGHLLFPFKYLVFYMIKRKVRNDLWNHGIGRHTEQEIYEIAERDLLAVSEILGHKNFLFGDKPCLADAALFAFITGSVLDCPESPQAQITGSKAKNLLNHAQRMKLLYYPDWEEIISKKTKSD</sequence>
<evidence type="ECO:0000259" key="4">
    <source>
        <dbReference type="Pfam" id="PF17172"/>
    </source>
</evidence>
<feature type="domain" description="Thioredoxin-like fold" evidence="4">
    <location>
        <begin position="54"/>
        <end position="145"/>
    </location>
</feature>
<dbReference type="InterPro" id="IPR012336">
    <property type="entry name" value="Thioredoxin-like_fold"/>
</dbReference>
<dbReference type="Pfam" id="PF17172">
    <property type="entry name" value="GST_N_4"/>
    <property type="match status" value="1"/>
</dbReference>
<dbReference type="SUPFAM" id="SSF47616">
    <property type="entry name" value="GST C-terminal domain-like"/>
    <property type="match status" value="1"/>
</dbReference>
<keyword evidence="2" id="KW-0472">Membrane</keyword>
<comment type="caution">
    <text evidence="5">The sequence shown here is derived from an EMBL/GenBank/DDBJ whole genome shotgun (WGS) entry which is preliminary data.</text>
</comment>
<proteinExistence type="inferred from homology"/>
<organism evidence="5 6">
    <name type="scientific">Acropora cervicornis</name>
    <name type="common">Staghorn coral</name>
    <dbReference type="NCBI Taxonomy" id="6130"/>
    <lineage>
        <taxon>Eukaryota</taxon>
        <taxon>Metazoa</taxon>
        <taxon>Cnidaria</taxon>
        <taxon>Anthozoa</taxon>
        <taxon>Hexacorallia</taxon>
        <taxon>Scleractinia</taxon>
        <taxon>Astrocoeniina</taxon>
        <taxon>Acroporidae</taxon>
        <taxon>Acropora</taxon>
    </lineage>
</organism>
<evidence type="ECO:0000256" key="2">
    <source>
        <dbReference type="SAM" id="Phobius"/>
    </source>
</evidence>
<dbReference type="EMBL" id="JARQWQ010000037">
    <property type="protein sequence ID" value="KAK2560219.1"/>
    <property type="molecule type" value="Genomic_DNA"/>
</dbReference>
<dbReference type="InterPro" id="IPR033468">
    <property type="entry name" value="Metaxin_GST"/>
</dbReference>
<accession>A0AAD9QF92</accession>
<keyword evidence="2" id="KW-1133">Transmembrane helix</keyword>
<feature type="domain" description="Metaxin glutathione S-transferase" evidence="3">
    <location>
        <begin position="197"/>
        <end position="260"/>
    </location>
</feature>
<gene>
    <name evidence="5" type="ORF">P5673_017199</name>
</gene>
<reference evidence="5" key="1">
    <citation type="journal article" date="2023" name="G3 (Bethesda)">
        <title>Whole genome assembly and annotation of the endangered Caribbean coral Acropora cervicornis.</title>
        <authorList>
            <person name="Selwyn J.D."/>
            <person name="Vollmer S.V."/>
        </authorList>
    </citation>
    <scope>NUCLEOTIDE SEQUENCE</scope>
    <source>
        <strain evidence="5">K2</strain>
    </source>
</reference>
<keyword evidence="2" id="KW-0812">Transmembrane</keyword>
<feature type="transmembrane region" description="Helical" evidence="2">
    <location>
        <begin position="6"/>
        <end position="24"/>
    </location>
</feature>
<dbReference type="InterPro" id="IPR036282">
    <property type="entry name" value="Glutathione-S-Trfase_C_sf"/>
</dbReference>